<feature type="domain" description="3-keto-alpha-glucoside-1,2-lyase/3-keto-2-hydroxy-glucal hydratase" evidence="2">
    <location>
        <begin position="28"/>
        <end position="216"/>
    </location>
</feature>
<dbReference type="AlphaFoldDB" id="A0A2S7IS12"/>
<sequence>MKRLPLLLVVWSFAGLTSATPPQGKGSWKSLFDGKSLKGWKVAEGSASGKARYEIKNGEIIGISQTNTANTFLLTEQQYGDFIFECDVKVDNSLNSGIQFRSLQRENDGRVYGYQMEIDPSDRSWSGGIYDEARRGWLAMPTNYEAGKKAFKRGEWNKYRIEAIGNSLRTFVNGIPVSNVVDDQTLKGYIALQVHSIGKDASKEGKTIQWKNIRIQTENLQPSPVDQAPVVNLVPNTLTEQEKAQGFKLLFDGKTSTGWRGAYKTAFPEKGWTIKDGVLSVDKGDGAESTNGGDIVTNDSYGAFELTFQFKLTEGANSGMKYFVKEWLPYTHEFKPGQAMTVPDGYVKKGSAIGLEFQVLDDARHPDAKLGAAGNRTIGSLYDLIPADKTGANKAAVKPIGEWNEGRVIVYPNNHVEHWLNGFKLVEYDRGSPLFKALVERSKYASYKGFGMAEKGPILIQDHGDVVSFRSIKIRELK</sequence>
<gene>
    <name evidence="3" type="ORF">C5O19_13005</name>
</gene>
<proteinExistence type="predicted"/>
<organism evidence="3 4">
    <name type="scientific">Siphonobacter curvatus</name>
    <dbReference type="NCBI Taxonomy" id="2094562"/>
    <lineage>
        <taxon>Bacteria</taxon>
        <taxon>Pseudomonadati</taxon>
        <taxon>Bacteroidota</taxon>
        <taxon>Cytophagia</taxon>
        <taxon>Cytophagales</taxon>
        <taxon>Cytophagaceae</taxon>
        <taxon>Siphonobacter</taxon>
    </lineage>
</organism>
<dbReference type="Gene3D" id="2.60.120.560">
    <property type="entry name" value="Exo-inulinase, domain 1"/>
    <property type="match status" value="2"/>
</dbReference>
<evidence type="ECO:0000313" key="3">
    <source>
        <dbReference type="EMBL" id="PQA60495.1"/>
    </source>
</evidence>
<reference evidence="4" key="1">
    <citation type="submission" date="2018-02" db="EMBL/GenBank/DDBJ databases">
        <title>Genome sequencing of Solimonas sp. HR-BB.</title>
        <authorList>
            <person name="Lee Y."/>
            <person name="Jeon C.O."/>
        </authorList>
    </citation>
    <scope>NUCLEOTIDE SEQUENCE [LARGE SCALE GENOMIC DNA]</scope>
    <source>
        <strain evidence="4">HR-U</strain>
    </source>
</reference>
<feature type="signal peptide" evidence="1">
    <location>
        <begin position="1"/>
        <end position="19"/>
    </location>
</feature>
<dbReference type="InterPro" id="IPR010496">
    <property type="entry name" value="AL/BT2_dom"/>
</dbReference>
<evidence type="ECO:0000313" key="4">
    <source>
        <dbReference type="Proteomes" id="UP000239590"/>
    </source>
</evidence>
<dbReference type="GO" id="GO:0016787">
    <property type="term" value="F:hydrolase activity"/>
    <property type="evidence" value="ECO:0007669"/>
    <property type="project" value="InterPro"/>
</dbReference>
<name>A0A2S7IS12_9BACT</name>
<feature type="chain" id="PRO_5015503578" evidence="1">
    <location>
        <begin position="20"/>
        <end position="478"/>
    </location>
</feature>
<feature type="domain" description="3-keto-alpha-glucoside-1,2-lyase/3-keto-2-hydroxy-glucal hydratase" evidence="2">
    <location>
        <begin position="246"/>
        <end position="475"/>
    </location>
</feature>
<evidence type="ECO:0000259" key="2">
    <source>
        <dbReference type="Pfam" id="PF06439"/>
    </source>
</evidence>
<dbReference type="RefSeq" id="WP_104712850.1">
    <property type="nucleotide sequence ID" value="NZ_PTRA01000001.1"/>
</dbReference>
<comment type="caution">
    <text evidence="3">The sequence shown here is derived from an EMBL/GenBank/DDBJ whole genome shotgun (WGS) entry which is preliminary data.</text>
</comment>
<evidence type="ECO:0000256" key="1">
    <source>
        <dbReference type="SAM" id="SignalP"/>
    </source>
</evidence>
<dbReference type="Pfam" id="PF06439">
    <property type="entry name" value="3keto-disac_hyd"/>
    <property type="match status" value="2"/>
</dbReference>
<dbReference type="EMBL" id="PTRA01000001">
    <property type="protein sequence ID" value="PQA60495.1"/>
    <property type="molecule type" value="Genomic_DNA"/>
</dbReference>
<protein>
    <submittedName>
        <fullName evidence="3">DUF1080 domain-containing protein</fullName>
    </submittedName>
</protein>
<dbReference type="OrthoDB" id="9806233at2"/>
<accession>A0A2S7IS12</accession>
<keyword evidence="1" id="KW-0732">Signal</keyword>
<keyword evidence="4" id="KW-1185">Reference proteome</keyword>
<dbReference type="Proteomes" id="UP000239590">
    <property type="component" value="Unassembled WGS sequence"/>
</dbReference>